<dbReference type="InterPro" id="IPR014729">
    <property type="entry name" value="Rossmann-like_a/b/a_fold"/>
</dbReference>
<dbReference type="PANTHER" id="PTHR43196:SF2">
    <property type="entry name" value="PHOSPHOADENOSINE PHOSPHOSULFATE REDUCTASE"/>
    <property type="match status" value="1"/>
</dbReference>
<evidence type="ECO:0000313" key="3">
    <source>
        <dbReference type="Proteomes" id="UP000245086"/>
    </source>
</evidence>
<dbReference type="SUPFAM" id="SSF52402">
    <property type="entry name" value="Adenine nucleotide alpha hydrolases-like"/>
    <property type="match status" value="1"/>
</dbReference>
<dbReference type="AlphaFoldDB" id="A0A2P2EDI2"/>
<reference evidence="2 3" key="1">
    <citation type="journal article" date="2018" name="Genome Announc.">
        <title>Draft Genome Sequence of "Candidatus Phycosocius bacilliformis," an Alphaproteobacterial Ectosymbiont of the Hydrocarbon-Producing Green Alga Botryococcus braunii.</title>
        <authorList>
            <person name="Tanabe Y."/>
            <person name="Yamaguchi H."/>
            <person name="Watanabe M.M."/>
        </authorList>
    </citation>
    <scope>NUCLEOTIDE SEQUENCE [LARGE SCALE GENOMIC DNA]</scope>
    <source>
        <strain evidence="2 3">BOTRYCO-2</strain>
    </source>
</reference>
<dbReference type="EMBL" id="BFBR01000010">
    <property type="protein sequence ID" value="GBF59129.1"/>
    <property type="molecule type" value="Genomic_DNA"/>
</dbReference>
<accession>A0A2P2EDI2</accession>
<dbReference type="RefSeq" id="WP_108986026.1">
    <property type="nucleotide sequence ID" value="NZ_BFBR01000010.1"/>
</dbReference>
<dbReference type="Gene3D" id="3.40.50.620">
    <property type="entry name" value="HUPs"/>
    <property type="match status" value="1"/>
</dbReference>
<name>A0A2P2EDI2_9PROT</name>
<dbReference type="Proteomes" id="UP000245086">
    <property type="component" value="Unassembled WGS sequence"/>
</dbReference>
<proteinExistence type="predicted"/>
<sequence>MDQIFPNEIAQLIHRGTLVAINHSGGKDSQAMTVYLERHVPAEQLVIFHAILPDADWPDAADHIRTQHPHLPLVTTRAKQTLLELVDRRGKWPSMRQRYCTSDLKRSPIATTLRAFMRDNPQFNNLLINALGLRAEESSSRAKKPEVQLDQILSKAGRTALTWHPIHLWSEEQVFEAIRSAGQQPHNAYERGYRRLSCPFCIYASPSDLARAARDHPELFEKYRACETRNGHTLSISGRTLEETIARAQPTLPQAA</sequence>
<feature type="domain" description="Phosphoadenosine phosphosulphate reductase" evidence="1">
    <location>
        <begin position="21"/>
        <end position="201"/>
    </location>
</feature>
<dbReference type="InterPro" id="IPR050128">
    <property type="entry name" value="Sulfate_adenylyltrnsfr_sub2"/>
</dbReference>
<dbReference type="Pfam" id="PF01507">
    <property type="entry name" value="PAPS_reduct"/>
    <property type="match status" value="1"/>
</dbReference>
<dbReference type="InterPro" id="IPR002500">
    <property type="entry name" value="PAPS_reduct_dom"/>
</dbReference>
<dbReference type="GO" id="GO:0003824">
    <property type="term" value="F:catalytic activity"/>
    <property type="evidence" value="ECO:0007669"/>
    <property type="project" value="InterPro"/>
</dbReference>
<organism evidence="2 3">
    <name type="scientific">Candidatus Phycosocius bacilliformis</name>
    <dbReference type="NCBI Taxonomy" id="1445552"/>
    <lineage>
        <taxon>Bacteria</taxon>
        <taxon>Pseudomonadati</taxon>
        <taxon>Pseudomonadota</taxon>
        <taxon>Alphaproteobacteria</taxon>
        <taxon>Caulobacterales</taxon>
        <taxon>Caulobacterales incertae sedis</taxon>
        <taxon>Candidatus Phycosocius</taxon>
    </lineage>
</organism>
<evidence type="ECO:0000313" key="2">
    <source>
        <dbReference type="EMBL" id="GBF59129.1"/>
    </source>
</evidence>
<gene>
    <name evidence="2" type="ORF">PbB2_02821</name>
</gene>
<dbReference type="OrthoDB" id="7574889at2"/>
<protein>
    <recommendedName>
        <fullName evidence="1">Phosphoadenosine phosphosulphate reductase domain-containing protein</fullName>
    </recommendedName>
</protein>
<dbReference type="PANTHER" id="PTHR43196">
    <property type="entry name" value="SULFATE ADENYLYLTRANSFERASE SUBUNIT 2"/>
    <property type="match status" value="1"/>
</dbReference>
<evidence type="ECO:0000259" key="1">
    <source>
        <dbReference type="Pfam" id="PF01507"/>
    </source>
</evidence>
<keyword evidence="3" id="KW-1185">Reference proteome</keyword>
<comment type="caution">
    <text evidence="2">The sequence shown here is derived from an EMBL/GenBank/DDBJ whole genome shotgun (WGS) entry which is preliminary data.</text>
</comment>